<gene>
    <name evidence="1" type="ORF">IEO21_09922</name>
</gene>
<reference evidence="1" key="1">
    <citation type="submission" date="2020-11" db="EMBL/GenBank/DDBJ databases">
        <authorList>
            <person name="Koelle M."/>
            <person name="Horta M.A.C."/>
            <person name="Nowrousian M."/>
            <person name="Ohm R.A."/>
            <person name="Benz P."/>
            <person name="Pilgard A."/>
        </authorList>
    </citation>
    <scope>NUCLEOTIDE SEQUENCE</scope>
    <source>
        <strain evidence="1">FPRL280</strain>
    </source>
</reference>
<sequence length="87" mass="10101">MQQSCLPSVISLVLRRNTSHLHHIKDYDRIHPQICIAKYVQRLEPRIGQRRLSRCMRCSGGSGAQWSEEVILGRWQLNPCHSRSHPS</sequence>
<comment type="caution">
    <text evidence="1">The sequence shown here is derived from an EMBL/GenBank/DDBJ whole genome shotgun (WGS) entry which is preliminary data.</text>
</comment>
<dbReference type="AlphaFoldDB" id="A0A8H7TY08"/>
<evidence type="ECO:0000313" key="2">
    <source>
        <dbReference type="Proteomes" id="UP000639403"/>
    </source>
</evidence>
<accession>A0A8H7TY08</accession>
<dbReference type="EMBL" id="JADOXO010000589">
    <property type="protein sequence ID" value="KAF9802234.1"/>
    <property type="molecule type" value="Genomic_DNA"/>
</dbReference>
<protein>
    <submittedName>
        <fullName evidence="1">Uncharacterized protein</fullName>
    </submittedName>
</protein>
<dbReference type="Proteomes" id="UP000639403">
    <property type="component" value="Unassembled WGS sequence"/>
</dbReference>
<proteinExistence type="predicted"/>
<reference evidence="1" key="2">
    <citation type="journal article" name="Front. Microbiol.">
        <title>Degradative Capacity of Two Strains of Rhodonia placenta: From Phenotype to Genotype.</title>
        <authorList>
            <person name="Kolle M."/>
            <person name="Horta M.A.C."/>
            <person name="Nowrousian M."/>
            <person name="Ohm R.A."/>
            <person name="Benz J.P."/>
            <person name="Pilgard A."/>
        </authorList>
    </citation>
    <scope>NUCLEOTIDE SEQUENCE</scope>
    <source>
        <strain evidence="1">FPRL280</strain>
    </source>
</reference>
<evidence type="ECO:0000313" key="1">
    <source>
        <dbReference type="EMBL" id="KAF9802234.1"/>
    </source>
</evidence>
<name>A0A8H7TY08_9APHY</name>
<organism evidence="1 2">
    <name type="scientific">Rhodonia placenta</name>
    <dbReference type="NCBI Taxonomy" id="104341"/>
    <lineage>
        <taxon>Eukaryota</taxon>
        <taxon>Fungi</taxon>
        <taxon>Dikarya</taxon>
        <taxon>Basidiomycota</taxon>
        <taxon>Agaricomycotina</taxon>
        <taxon>Agaricomycetes</taxon>
        <taxon>Polyporales</taxon>
        <taxon>Adustoporiaceae</taxon>
        <taxon>Rhodonia</taxon>
    </lineage>
</organism>